<dbReference type="Proteomes" id="UP000193411">
    <property type="component" value="Unassembled WGS sequence"/>
</dbReference>
<dbReference type="EMBL" id="MCFL01000042">
    <property type="protein sequence ID" value="ORZ32742.1"/>
    <property type="molecule type" value="Genomic_DNA"/>
</dbReference>
<proteinExistence type="predicted"/>
<accession>A0A1Y2HI42</accession>
<evidence type="ECO:0000256" key="2">
    <source>
        <dbReference type="SAM" id="Phobius"/>
    </source>
</evidence>
<feature type="signal peptide" evidence="3">
    <location>
        <begin position="1"/>
        <end position="24"/>
    </location>
</feature>
<evidence type="ECO:0000313" key="5">
    <source>
        <dbReference type="Proteomes" id="UP000193411"/>
    </source>
</evidence>
<evidence type="ECO:0008006" key="6">
    <source>
        <dbReference type="Google" id="ProtNLM"/>
    </source>
</evidence>
<name>A0A1Y2HI42_9FUNG</name>
<comment type="caution">
    <text evidence="4">The sequence shown here is derived from an EMBL/GenBank/DDBJ whole genome shotgun (WGS) entry which is preliminary data.</text>
</comment>
<evidence type="ECO:0000256" key="3">
    <source>
        <dbReference type="SAM" id="SignalP"/>
    </source>
</evidence>
<gene>
    <name evidence="4" type="ORF">BCR44DRAFT_43668</name>
</gene>
<organism evidence="4 5">
    <name type="scientific">Catenaria anguillulae PL171</name>
    <dbReference type="NCBI Taxonomy" id="765915"/>
    <lineage>
        <taxon>Eukaryota</taxon>
        <taxon>Fungi</taxon>
        <taxon>Fungi incertae sedis</taxon>
        <taxon>Blastocladiomycota</taxon>
        <taxon>Blastocladiomycetes</taxon>
        <taxon>Blastocladiales</taxon>
        <taxon>Catenariaceae</taxon>
        <taxon>Catenaria</taxon>
    </lineage>
</organism>
<feature type="compositionally biased region" description="Low complexity" evidence="1">
    <location>
        <begin position="30"/>
        <end position="50"/>
    </location>
</feature>
<reference evidence="4 5" key="1">
    <citation type="submission" date="2016-07" db="EMBL/GenBank/DDBJ databases">
        <title>Pervasive Adenine N6-methylation of Active Genes in Fungi.</title>
        <authorList>
            <consortium name="DOE Joint Genome Institute"/>
            <person name="Mondo S.J."/>
            <person name="Dannebaum R.O."/>
            <person name="Kuo R.C."/>
            <person name="Labutti K."/>
            <person name="Haridas S."/>
            <person name="Kuo A."/>
            <person name="Salamov A."/>
            <person name="Ahrendt S.R."/>
            <person name="Lipzen A."/>
            <person name="Sullivan W."/>
            <person name="Andreopoulos W.B."/>
            <person name="Clum A."/>
            <person name="Lindquist E."/>
            <person name="Daum C."/>
            <person name="Ramamoorthy G.K."/>
            <person name="Gryganskyi A."/>
            <person name="Culley D."/>
            <person name="Magnuson J.K."/>
            <person name="James T.Y."/>
            <person name="O'Malley M.A."/>
            <person name="Stajich J.E."/>
            <person name="Spatafora J.W."/>
            <person name="Visel A."/>
            <person name="Grigoriev I.V."/>
        </authorList>
    </citation>
    <scope>NUCLEOTIDE SEQUENCE [LARGE SCALE GENOMIC DNA]</scope>
    <source>
        <strain evidence="4 5">PL171</strain>
    </source>
</reference>
<protein>
    <recommendedName>
        <fullName evidence="6">Secreted protein</fullName>
    </recommendedName>
</protein>
<feature type="region of interest" description="Disordered" evidence="1">
    <location>
        <begin position="26"/>
        <end position="56"/>
    </location>
</feature>
<feature type="transmembrane region" description="Helical" evidence="2">
    <location>
        <begin position="346"/>
        <end position="367"/>
    </location>
</feature>
<keyword evidence="2" id="KW-0472">Membrane</keyword>
<keyword evidence="2" id="KW-1133">Transmembrane helix</keyword>
<evidence type="ECO:0000313" key="4">
    <source>
        <dbReference type="EMBL" id="ORZ32742.1"/>
    </source>
</evidence>
<keyword evidence="5" id="KW-1185">Reference proteome</keyword>
<keyword evidence="2" id="KW-0812">Transmembrane</keyword>
<keyword evidence="3" id="KW-0732">Signal</keyword>
<feature type="chain" id="PRO_5013096132" description="Secreted protein" evidence="3">
    <location>
        <begin position="25"/>
        <end position="369"/>
    </location>
</feature>
<dbReference type="AlphaFoldDB" id="A0A1Y2HI42"/>
<dbReference type="OrthoDB" id="5597746at2759"/>
<evidence type="ECO:0000256" key="1">
    <source>
        <dbReference type="SAM" id="MobiDB-lite"/>
    </source>
</evidence>
<sequence>MHSPNLAILALLAALLSASSSVHAIPQQPAPSSSAAPPTSTRPAPAPGATAGPGAGTGGQLDPAMIACGAAAMALSADKCFGQLITDSMLLATADNLDKYYDGITTVVRNMCGDTCNATFRNSSATLVDGCAGMLSSESLKSANMSIAPGTEGSVKVLLKDTMYFAKDLMCVKDTKAPAGDGQLCSVQSIQLSKKYKLISPTDFTIMPIDNPAATSPKTPAADPMANMLPGVANGASSLSQIMMPNATAWKQVPKAEACTPCMAMQTSQMAIYAKKKLLPIMQTMAKSEADEFGKQLDQMIKDVNGMCGDGFVKADGELVLGTANPQTTVVAQGSTASGAAPASALLGQAVAMVAAALVAVAMVFGASV</sequence>